<dbReference type="Proteomes" id="UP001148662">
    <property type="component" value="Unassembled WGS sequence"/>
</dbReference>
<sequence length="967" mass="108012">MPQTPPPSSGDSSSSDSTTPANSTRDLPLPRERKGGLACAECRRSKLKCDRVVPCQACVRRGCAQLCPNGVMNATKGNKALQAHAQKLGEQVTNMTAKIKELESALAAAHLQLRSGNYQSEYSRERNFQNSLSCKRRPYGGSPGSLAIDQDGVSRYYGDTASSEYFTGLIPGTGLSSIHHLPDLRQLSLPTELIELFNSFPFGLRDRPHNKSHFLPFIPPRERALQLAEHYWQSFAWMFNPITRHDFQMDIFDRIYGYGEVPCLNYIHPHKLAVFFAVMALGVMRIATADTMQAERYHVLSCAALSLVPVISEAMCATIQALFLINAFLFTTVRVASEESWLLVGLCGRLSYRIGLHRDGTHFNLSRDELQRRRVIFWELYTWDAWLSFVTGRAPAIHLSNTDTKFPDEENDSGIMGYHAWKFRYSAACLWPTVKTALGEAVSYQTIIELDHKIRTFPIPIELQPPLQGYQLRTWSDDPASALQQFCFICERELNLLFLHRNYFAEAIDTAPENPLTHEFGQSVMAAYRSAVRMCVTLRDLYRVHPVWVSRIWYFWSGVFSSCIVLAAIVIKSPGCSIGQNALAELVTACNLFEEGSQPCRHPKAWYILQGLLRRAEETFSTYWESPDDHKLICAIHRATGQPDELCILGGLENVIQHPPRSLSESPMQTMPSRISDIRTQPVHVTPVANAGPRRREKHTYSQPGMAPLHSPQDFDFSGFSNDYGFAAFANQGGQPTLPTYEQVMGAGPSMYASPASESPLNYGSAGPTPAGGYADDFGPYSQGNGSPELFAGEGGSENAWQSFWLPADLYHRWIHGFEMSFFGFDQSNDLEDEKRKFLEGGLKGAQQENVAVYTWGEESYDGLGDALQERGDELNDETFGGTGEVGKDFDFSRQTLPTEGLAERASPLDQLQTGHQLHAQEQQRAQEQSRPQQHAAARRADLNAGQLNANGTTVESFHTLLAYLYV</sequence>
<comment type="caution">
    <text evidence="1">The sequence shown here is derived from an EMBL/GenBank/DDBJ whole genome shotgun (WGS) entry which is preliminary data.</text>
</comment>
<keyword evidence="2" id="KW-1185">Reference proteome</keyword>
<organism evidence="1 2">
    <name type="scientific">Phlebia brevispora</name>
    <dbReference type="NCBI Taxonomy" id="194682"/>
    <lineage>
        <taxon>Eukaryota</taxon>
        <taxon>Fungi</taxon>
        <taxon>Dikarya</taxon>
        <taxon>Basidiomycota</taxon>
        <taxon>Agaricomycotina</taxon>
        <taxon>Agaricomycetes</taxon>
        <taxon>Polyporales</taxon>
        <taxon>Meruliaceae</taxon>
        <taxon>Phlebia</taxon>
    </lineage>
</organism>
<evidence type="ECO:0000313" key="2">
    <source>
        <dbReference type="Proteomes" id="UP001148662"/>
    </source>
</evidence>
<gene>
    <name evidence="1" type="ORF">NM688_g8153</name>
</gene>
<dbReference type="EMBL" id="JANHOG010002102">
    <property type="protein sequence ID" value="KAJ3527260.1"/>
    <property type="molecule type" value="Genomic_DNA"/>
</dbReference>
<name>A0ACC1RWP6_9APHY</name>
<reference evidence="1" key="1">
    <citation type="submission" date="2022-07" db="EMBL/GenBank/DDBJ databases">
        <title>Genome Sequence of Phlebia brevispora.</title>
        <authorList>
            <person name="Buettner E."/>
        </authorList>
    </citation>
    <scope>NUCLEOTIDE SEQUENCE</scope>
    <source>
        <strain evidence="1">MPL23</strain>
    </source>
</reference>
<accession>A0ACC1RWP6</accession>
<protein>
    <submittedName>
        <fullName evidence="1">Uncharacterized protein</fullName>
    </submittedName>
</protein>
<evidence type="ECO:0000313" key="1">
    <source>
        <dbReference type="EMBL" id="KAJ3527260.1"/>
    </source>
</evidence>
<proteinExistence type="predicted"/>